<dbReference type="STRING" id="456900.A0A151IIM2"/>
<reference evidence="2 3" key="1">
    <citation type="submission" date="2016-03" db="EMBL/GenBank/DDBJ databases">
        <title>Cyphomyrmex costatus WGS genome.</title>
        <authorList>
            <person name="Nygaard S."/>
            <person name="Hu H."/>
            <person name="Boomsma J."/>
            <person name="Zhang G."/>
        </authorList>
    </citation>
    <scope>NUCLEOTIDE SEQUENCE [LARGE SCALE GENOMIC DNA]</scope>
    <source>
        <strain evidence="2">MS0001</strain>
        <tissue evidence="2">Whole body</tissue>
    </source>
</reference>
<organism evidence="2 3">
    <name type="scientific">Cyphomyrmex costatus</name>
    <dbReference type="NCBI Taxonomy" id="456900"/>
    <lineage>
        <taxon>Eukaryota</taxon>
        <taxon>Metazoa</taxon>
        <taxon>Ecdysozoa</taxon>
        <taxon>Arthropoda</taxon>
        <taxon>Hexapoda</taxon>
        <taxon>Insecta</taxon>
        <taxon>Pterygota</taxon>
        <taxon>Neoptera</taxon>
        <taxon>Endopterygota</taxon>
        <taxon>Hymenoptera</taxon>
        <taxon>Apocrita</taxon>
        <taxon>Aculeata</taxon>
        <taxon>Formicoidea</taxon>
        <taxon>Formicidae</taxon>
        <taxon>Myrmicinae</taxon>
        <taxon>Cyphomyrmex</taxon>
    </lineage>
</organism>
<evidence type="ECO:0000313" key="3">
    <source>
        <dbReference type="Proteomes" id="UP000078542"/>
    </source>
</evidence>
<feature type="region of interest" description="Disordered" evidence="1">
    <location>
        <begin position="101"/>
        <end position="153"/>
    </location>
</feature>
<name>A0A151IIM2_9HYME</name>
<gene>
    <name evidence="2" type="ORF">ALC62_06676</name>
</gene>
<evidence type="ECO:0000256" key="1">
    <source>
        <dbReference type="SAM" id="MobiDB-lite"/>
    </source>
</evidence>
<protein>
    <submittedName>
        <fullName evidence="2">Uncharacterized protein</fullName>
    </submittedName>
</protein>
<dbReference type="EMBL" id="KQ977475">
    <property type="protein sequence ID" value="KYN02501.1"/>
    <property type="molecule type" value="Genomic_DNA"/>
</dbReference>
<sequence length="153" mass="17732">MNNGNDKYVIVEFKNGLQIIPITWLTTDLNRAKWPNSYITNKRYDKAVRYMEEPESTWEEYPVIKIYATCADYSVARRKLKLAEQLSDLNTCSEKEDYFKKSRKIRAARTHSSSDYDSEQSDDETISSLPSPPSKQSDDEGTSKKKIYSATYT</sequence>
<dbReference type="Proteomes" id="UP000078542">
    <property type="component" value="Unassembled WGS sequence"/>
</dbReference>
<keyword evidence="3" id="KW-1185">Reference proteome</keyword>
<accession>A0A151IIM2</accession>
<feature type="compositionally biased region" description="Acidic residues" evidence="1">
    <location>
        <begin position="116"/>
        <end position="125"/>
    </location>
</feature>
<evidence type="ECO:0000313" key="2">
    <source>
        <dbReference type="EMBL" id="KYN02501.1"/>
    </source>
</evidence>
<proteinExistence type="predicted"/>
<dbReference type="AlphaFoldDB" id="A0A151IIM2"/>